<feature type="chain" id="PRO_5014750965" description="DUF4835 domain-containing protein" evidence="1">
    <location>
        <begin position="20"/>
        <end position="302"/>
    </location>
</feature>
<accession>A0A1I6Z1J6</accession>
<protein>
    <recommendedName>
        <fullName evidence="4">DUF4835 domain-containing protein</fullName>
    </recommendedName>
</protein>
<evidence type="ECO:0000313" key="3">
    <source>
        <dbReference type="Proteomes" id="UP000236454"/>
    </source>
</evidence>
<feature type="signal peptide" evidence="1">
    <location>
        <begin position="1"/>
        <end position="19"/>
    </location>
</feature>
<dbReference type="Pfam" id="PF16119">
    <property type="entry name" value="DUF4835"/>
    <property type="match status" value="1"/>
</dbReference>
<sequence>MIKYLSILALVVFSFGTQAQELDCQVSIGTKPGLDVTSVEQEIFKELKQTIYEFMNTTVWTNDEFEVEERISCALEVQITAIPSPGNYAATLQIQSTRPVLNSTYNSTLFSFLDSDFNFKYSRGAIIMYSPNEYKNELTSMLAFYANIILGYDYDSFSLKGGQKYFEQAQTIVIQAGSRMGAGWVSDDRDRNNRYFLVDYILQPKFEPLREMYYTYHRKGLDQLYTDATKARATCFNALKKLEDVHRIRPGAMNVVNFAKMKLSEVKGMYADAETSEKNEVVNLLKRVDPANSTRYQEILSE</sequence>
<dbReference type="AlphaFoldDB" id="A0A1I6Z1J6"/>
<dbReference type="EMBL" id="FPAS01000001">
    <property type="protein sequence ID" value="SFT56610.1"/>
    <property type="molecule type" value="Genomic_DNA"/>
</dbReference>
<keyword evidence="3" id="KW-1185">Reference proteome</keyword>
<dbReference type="RefSeq" id="WP_090247556.1">
    <property type="nucleotide sequence ID" value="NZ_FPAS01000001.1"/>
</dbReference>
<proteinExistence type="predicted"/>
<dbReference type="InterPro" id="IPR032274">
    <property type="entry name" value="DUF4835"/>
</dbReference>
<dbReference type="OrthoDB" id="9773381at2"/>
<gene>
    <name evidence="2" type="ORF">SAMN05216474_1361</name>
</gene>
<dbReference type="STRING" id="477690.SAMN05216474_1361"/>
<organism evidence="2 3">
    <name type="scientific">Lishizhenia tianjinensis</name>
    <dbReference type="NCBI Taxonomy" id="477690"/>
    <lineage>
        <taxon>Bacteria</taxon>
        <taxon>Pseudomonadati</taxon>
        <taxon>Bacteroidota</taxon>
        <taxon>Flavobacteriia</taxon>
        <taxon>Flavobacteriales</taxon>
        <taxon>Crocinitomicaceae</taxon>
        <taxon>Lishizhenia</taxon>
    </lineage>
</organism>
<evidence type="ECO:0008006" key="4">
    <source>
        <dbReference type="Google" id="ProtNLM"/>
    </source>
</evidence>
<evidence type="ECO:0000313" key="2">
    <source>
        <dbReference type="EMBL" id="SFT56610.1"/>
    </source>
</evidence>
<reference evidence="2 3" key="1">
    <citation type="submission" date="2016-10" db="EMBL/GenBank/DDBJ databases">
        <authorList>
            <person name="de Groot N.N."/>
        </authorList>
    </citation>
    <scope>NUCLEOTIDE SEQUENCE [LARGE SCALE GENOMIC DNA]</scope>
    <source>
        <strain evidence="2 3">CGMCC 1.7005</strain>
    </source>
</reference>
<keyword evidence="1" id="KW-0732">Signal</keyword>
<name>A0A1I6Z1J6_9FLAO</name>
<dbReference type="Proteomes" id="UP000236454">
    <property type="component" value="Unassembled WGS sequence"/>
</dbReference>
<evidence type="ECO:0000256" key="1">
    <source>
        <dbReference type="SAM" id="SignalP"/>
    </source>
</evidence>